<dbReference type="InterPro" id="IPR003958">
    <property type="entry name" value="CBFA_NFYB_domain"/>
</dbReference>
<proteinExistence type="predicted"/>
<dbReference type="InterPro" id="IPR009072">
    <property type="entry name" value="Histone-fold"/>
</dbReference>
<evidence type="ECO:0000313" key="5">
    <source>
        <dbReference type="Proteomes" id="UP001212411"/>
    </source>
</evidence>
<keyword evidence="5" id="KW-1185">Reference proteome</keyword>
<accession>A0AAF0AYQ9</accession>
<dbReference type="AlphaFoldDB" id="A0AAF0AYQ9"/>
<dbReference type="PANTHER" id="PTHR10252">
    <property type="entry name" value="HISTONE-LIKE TRANSCRIPTION FACTOR CCAAT-RELATED"/>
    <property type="match status" value="1"/>
</dbReference>
<evidence type="ECO:0000256" key="2">
    <source>
        <dbReference type="ARBA" id="ARBA00023242"/>
    </source>
</evidence>
<evidence type="ECO:0000313" key="4">
    <source>
        <dbReference type="EMBL" id="WBW75230.1"/>
    </source>
</evidence>
<dbReference type="PANTHER" id="PTHR10252:SF54">
    <property type="entry name" value="CHROMATIN ACCESSIBILITY COMPLEX PROTEIN 1"/>
    <property type="match status" value="1"/>
</dbReference>
<dbReference type="CDD" id="cd23645">
    <property type="entry name" value="HFD_Dpb3-like"/>
    <property type="match status" value="1"/>
</dbReference>
<evidence type="ECO:0000259" key="3">
    <source>
        <dbReference type="Pfam" id="PF00808"/>
    </source>
</evidence>
<dbReference type="KEGG" id="som:SOMG_04336"/>
<dbReference type="GO" id="GO:0046982">
    <property type="term" value="F:protein heterodimerization activity"/>
    <property type="evidence" value="ECO:0007669"/>
    <property type="project" value="InterPro"/>
</dbReference>
<comment type="subcellular location">
    <subcellularLocation>
        <location evidence="1">Nucleus</location>
    </subcellularLocation>
</comment>
<protein>
    <submittedName>
        <fullName evidence="4">DNA polymerase epsilon Dpb3</fullName>
    </submittedName>
</protein>
<dbReference type="Pfam" id="PF00808">
    <property type="entry name" value="CBFD_NFYB_HMF"/>
    <property type="match status" value="1"/>
</dbReference>
<feature type="domain" description="Transcription factor CBF/NF-Y/archaeal histone" evidence="3">
    <location>
        <begin position="10"/>
        <end position="71"/>
    </location>
</feature>
<dbReference type="SUPFAM" id="SSF47113">
    <property type="entry name" value="Histone-fold"/>
    <property type="match status" value="1"/>
</dbReference>
<gene>
    <name evidence="4" type="primary">dpb3</name>
    <name evidence="4" type="ORF">SOMG_04336</name>
</gene>
<organism evidence="4 5">
    <name type="scientific">Schizosaccharomyces osmophilus</name>
    <dbReference type="NCBI Taxonomy" id="2545709"/>
    <lineage>
        <taxon>Eukaryota</taxon>
        <taxon>Fungi</taxon>
        <taxon>Dikarya</taxon>
        <taxon>Ascomycota</taxon>
        <taxon>Taphrinomycotina</taxon>
        <taxon>Schizosaccharomycetes</taxon>
        <taxon>Schizosaccharomycetales</taxon>
        <taxon>Schizosaccharomycetaceae</taxon>
        <taxon>Schizosaccharomyces</taxon>
    </lineage>
</organism>
<dbReference type="InterPro" id="IPR050568">
    <property type="entry name" value="Transcr_DNA_Rep_Reg"/>
</dbReference>
<evidence type="ECO:0000256" key="1">
    <source>
        <dbReference type="ARBA" id="ARBA00004123"/>
    </source>
</evidence>
<dbReference type="RefSeq" id="XP_056039473.1">
    <property type="nucleotide sequence ID" value="XM_056183123.1"/>
</dbReference>
<dbReference type="Proteomes" id="UP001212411">
    <property type="component" value="Chromosome 3"/>
</dbReference>
<reference evidence="4 5" key="1">
    <citation type="journal article" date="2023" name="G3 (Bethesda)">
        <title>A high-quality reference genome for the fission yeast Schizosaccharomyces osmophilus.</title>
        <authorList>
            <person name="Jia G.S."/>
            <person name="Zhang W.C."/>
            <person name="Liang Y."/>
            <person name="Liu X.H."/>
            <person name="Rhind N."/>
            <person name="Pidoux A."/>
            <person name="Brysch-Herzberg M."/>
            <person name="Du L.L."/>
        </authorList>
    </citation>
    <scope>NUCLEOTIDE SEQUENCE [LARGE SCALE GENOMIC DNA]</scope>
    <source>
        <strain evidence="4 5">CBS 15793</strain>
    </source>
</reference>
<sequence length="87" mass="9913">MEKPLGKTVLPLSRVKKIIKQDEDIHSCSNASALLVSVATEMFIQKLADQSFQLAKLQKRKGIQYRDVADVVRKDDQFEFLSDLFSL</sequence>
<dbReference type="GeneID" id="80877812"/>
<dbReference type="GO" id="GO:0006261">
    <property type="term" value="P:DNA-templated DNA replication"/>
    <property type="evidence" value="ECO:0007669"/>
    <property type="project" value="TreeGrafter"/>
</dbReference>
<keyword evidence="2" id="KW-0539">Nucleus</keyword>
<dbReference type="EMBL" id="CP115613">
    <property type="protein sequence ID" value="WBW75230.1"/>
    <property type="molecule type" value="Genomic_DNA"/>
</dbReference>
<dbReference type="GO" id="GO:0005634">
    <property type="term" value="C:nucleus"/>
    <property type="evidence" value="ECO:0007669"/>
    <property type="project" value="UniProtKB-SubCell"/>
</dbReference>
<name>A0AAF0AYQ9_9SCHI</name>
<dbReference type="Gene3D" id="1.10.20.10">
    <property type="entry name" value="Histone, subunit A"/>
    <property type="match status" value="1"/>
</dbReference>